<organism evidence="1 2">
    <name type="scientific">Coccomyxa subellipsoidea (strain C-169)</name>
    <name type="common">Green microalga</name>
    <dbReference type="NCBI Taxonomy" id="574566"/>
    <lineage>
        <taxon>Eukaryota</taxon>
        <taxon>Viridiplantae</taxon>
        <taxon>Chlorophyta</taxon>
        <taxon>core chlorophytes</taxon>
        <taxon>Trebouxiophyceae</taxon>
        <taxon>Trebouxiophyceae incertae sedis</taxon>
        <taxon>Coccomyxaceae</taxon>
        <taxon>Coccomyxa</taxon>
        <taxon>Coccomyxa subellipsoidea</taxon>
    </lineage>
</organism>
<dbReference type="STRING" id="574566.I0YJ72"/>
<evidence type="ECO:0000313" key="1">
    <source>
        <dbReference type="EMBL" id="EIE18441.1"/>
    </source>
</evidence>
<dbReference type="Proteomes" id="UP000007264">
    <property type="component" value="Unassembled WGS sequence"/>
</dbReference>
<dbReference type="EMBL" id="AGSI01000023">
    <property type="protein sequence ID" value="EIE18441.1"/>
    <property type="molecule type" value="Genomic_DNA"/>
</dbReference>
<dbReference type="GeneID" id="17036508"/>
<dbReference type="Gene3D" id="3.40.50.300">
    <property type="entry name" value="P-loop containing nucleotide triphosphate hydrolases"/>
    <property type="match status" value="1"/>
</dbReference>
<protein>
    <recommendedName>
        <fullName evidence="3">ABC transporter domain-containing protein</fullName>
    </recommendedName>
</protein>
<proteinExistence type="predicted"/>
<dbReference type="InterPro" id="IPR027417">
    <property type="entry name" value="P-loop_NTPase"/>
</dbReference>
<dbReference type="AlphaFoldDB" id="I0YJ72"/>
<keyword evidence="2" id="KW-1185">Reference proteome</keyword>
<evidence type="ECO:0000313" key="2">
    <source>
        <dbReference type="Proteomes" id="UP000007264"/>
    </source>
</evidence>
<dbReference type="KEGG" id="csl:COCSUDRAFT_34491"/>
<accession>I0YJ72</accession>
<reference evidence="1 2" key="1">
    <citation type="journal article" date="2012" name="Genome Biol.">
        <title>The genome of the polar eukaryotic microalga coccomyxa subellipsoidea reveals traits of cold adaptation.</title>
        <authorList>
            <person name="Blanc G."/>
            <person name="Agarkova I."/>
            <person name="Grimwood J."/>
            <person name="Kuo A."/>
            <person name="Brueggeman A."/>
            <person name="Dunigan D."/>
            <person name="Gurnon J."/>
            <person name="Ladunga I."/>
            <person name="Lindquist E."/>
            <person name="Lucas S."/>
            <person name="Pangilinan J."/>
            <person name="Proschold T."/>
            <person name="Salamov A."/>
            <person name="Schmutz J."/>
            <person name="Weeks D."/>
            <person name="Yamada T."/>
            <person name="Claverie J.M."/>
            <person name="Grigoriev I."/>
            <person name="Van Etten J."/>
            <person name="Lomsadze A."/>
            <person name="Borodovsky M."/>
        </authorList>
    </citation>
    <scope>NUCLEOTIDE SEQUENCE [LARGE SCALE GENOMIC DNA]</scope>
    <source>
        <strain evidence="1 2">C-169</strain>
    </source>
</reference>
<evidence type="ECO:0008006" key="3">
    <source>
        <dbReference type="Google" id="ProtNLM"/>
    </source>
</evidence>
<sequence length="79" mass="8696">MAIVATTQQSRFHKETLKTVAEDVDLKTLSLTVGDEELLTDANLRLFSGVHYGLVGANGVGKCEPLRPRTQRSHLVQHP</sequence>
<gene>
    <name evidence="1" type="ORF">COCSUDRAFT_34491</name>
</gene>
<dbReference type="RefSeq" id="XP_005642985.1">
    <property type="nucleotide sequence ID" value="XM_005642928.1"/>
</dbReference>
<comment type="caution">
    <text evidence="1">The sequence shown here is derived from an EMBL/GenBank/DDBJ whole genome shotgun (WGS) entry which is preliminary data.</text>
</comment>
<dbReference type="OrthoDB" id="2110130at2759"/>
<dbReference type="SUPFAM" id="SSF52540">
    <property type="entry name" value="P-loop containing nucleoside triphosphate hydrolases"/>
    <property type="match status" value="1"/>
</dbReference>
<name>I0YJ72_COCSC</name>